<dbReference type="GO" id="GO:0008270">
    <property type="term" value="F:zinc ion binding"/>
    <property type="evidence" value="ECO:0007669"/>
    <property type="project" value="UniProtKB-KW"/>
</dbReference>
<keyword evidence="8" id="KW-1185">Reference proteome</keyword>
<feature type="compositionally biased region" description="Basic and acidic residues" evidence="5">
    <location>
        <begin position="109"/>
        <end position="124"/>
    </location>
</feature>
<dbReference type="Proteomes" id="UP000292052">
    <property type="component" value="Unassembled WGS sequence"/>
</dbReference>
<organism evidence="7 8">
    <name type="scientific">Asbolus verrucosus</name>
    <name type="common">Desert ironclad beetle</name>
    <dbReference type="NCBI Taxonomy" id="1661398"/>
    <lineage>
        <taxon>Eukaryota</taxon>
        <taxon>Metazoa</taxon>
        <taxon>Ecdysozoa</taxon>
        <taxon>Arthropoda</taxon>
        <taxon>Hexapoda</taxon>
        <taxon>Insecta</taxon>
        <taxon>Pterygota</taxon>
        <taxon>Neoptera</taxon>
        <taxon>Endopterygota</taxon>
        <taxon>Coleoptera</taxon>
        <taxon>Polyphaga</taxon>
        <taxon>Cucujiformia</taxon>
        <taxon>Tenebrionidae</taxon>
        <taxon>Pimeliinae</taxon>
        <taxon>Asbolus</taxon>
    </lineage>
</organism>
<gene>
    <name evidence="7" type="ORF">BDFB_000237</name>
</gene>
<evidence type="ECO:0000256" key="1">
    <source>
        <dbReference type="ARBA" id="ARBA00022723"/>
    </source>
</evidence>
<dbReference type="InterPro" id="IPR011017">
    <property type="entry name" value="TRASH_dom"/>
</dbReference>
<dbReference type="EMBL" id="QDEB01033989">
    <property type="protein sequence ID" value="RZC39491.1"/>
    <property type="molecule type" value="Genomic_DNA"/>
</dbReference>
<keyword evidence="1" id="KW-0479">Metal-binding</keyword>
<dbReference type="PANTHER" id="PTHR45736">
    <property type="entry name" value="ZINC FINGER MYM-TYPE PROTEIN"/>
    <property type="match status" value="1"/>
</dbReference>
<feature type="domain" description="TRASH" evidence="6">
    <location>
        <begin position="411"/>
        <end position="450"/>
    </location>
</feature>
<feature type="domain" description="TRASH" evidence="6">
    <location>
        <begin position="316"/>
        <end position="356"/>
    </location>
</feature>
<keyword evidence="3" id="KW-0863">Zinc-finger</keyword>
<feature type="domain" description="TRASH" evidence="6">
    <location>
        <begin position="369"/>
        <end position="404"/>
    </location>
</feature>
<dbReference type="AlphaFoldDB" id="A0A482W2V6"/>
<dbReference type="Pfam" id="PF06467">
    <property type="entry name" value="zf-FCS"/>
    <property type="match status" value="1"/>
</dbReference>
<evidence type="ECO:0000313" key="7">
    <source>
        <dbReference type="EMBL" id="RZC39491.1"/>
    </source>
</evidence>
<protein>
    <submittedName>
        <fullName evidence="7">Zinc finger MYM-type protein 4</fullName>
    </submittedName>
</protein>
<sequence length="739" mass="83631">MDVPQEDPDNKSEEQLRDEEEEEEHKTKDDTNEDLPSTEDNENKGTNMDCSGDEPVIVEKSASVEADETPSNTNNEVQSTSNSLENVEVNNETEDDDNQRENPLFVRVNLDKDDNDKESHSKEDLLEEDPIASDGFMNENQEGADEELCIIPDTERVISQAEKEAAFSIPPLRDISEASASTDQIEEETSSIQPMTEDATSSTNKFVVSKCNIEEFQTCLMCILKRKVKYTVSKDDNIQYICHDNCLDNFKVENADNYVLNWEAKYQKEIGSLCASCSSEVRPNSLGKYCVRFGNDIRQFCSSHCLEEYKKGLKVCSYCQQDMSTESDGFLAPVGDKGQFKDFCSQSCMEKYDIMTNNRRPKVEEGTKCSVCKTENTITIEYDCDGTTNYFCSDRCFVAFSFVNNITPAKCSMCRRYFPNEILEKNTMFYDNVQYSFCSNSCQNIYIIAHRKIVPCVWCKVKKYNFDMIRRYFKTGPVLNMCSINCLSLFQVSVNAVHSKKTICNFCNKRHQPMYHLTMSDATIRNFCSYSCVMSFQNKFKKSPITLNNSDESSYPVPAGEPKKNRKFALAESSCCKYSSLQQNSIQYNIFLTAKPVSPPLPVISSVQSLASKNGNFTSAQQNTASRQPARTKTNQGTQHILNSNVEVPVKVKHHIIIKSAPVPDQRNVATMCKLKQHHKSTTMKPIIRTRGSKNFNPGTNTCIYSVTTSYVFSTGSIPTTFPSPHTGTNFHPNHSEFS</sequence>
<feature type="compositionally biased region" description="Polar residues" evidence="5">
    <location>
        <begin position="69"/>
        <end position="78"/>
    </location>
</feature>
<reference evidence="7 8" key="1">
    <citation type="submission" date="2017-03" db="EMBL/GenBank/DDBJ databases">
        <title>Genome of the blue death feigning beetle - Asbolus verrucosus.</title>
        <authorList>
            <person name="Rider S.D."/>
        </authorList>
    </citation>
    <scope>NUCLEOTIDE SEQUENCE [LARGE SCALE GENOMIC DNA]</scope>
    <source>
        <strain evidence="7">Butters</strain>
        <tissue evidence="7">Head and leg muscle</tissue>
    </source>
</reference>
<evidence type="ECO:0000313" key="8">
    <source>
        <dbReference type="Proteomes" id="UP000292052"/>
    </source>
</evidence>
<dbReference type="OrthoDB" id="10025028at2759"/>
<evidence type="ECO:0000256" key="3">
    <source>
        <dbReference type="ARBA" id="ARBA00022771"/>
    </source>
</evidence>
<proteinExistence type="predicted"/>
<dbReference type="PANTHER" id="PTHR45736:SF1">
    <property type="entry name" value="WITHOUT CHILDREN, ISOFORM B"/>
    <property type="match status" value="1"/>
</dbReference>
<feature type="region of interest" description="Disordered" evidence="5">
    <location>
        <begin position="1"/>
        <end position="125"/>
    </location>
</feature>
<evidence type="ECO:0000256" key="2">
    <source>
        <dbReference type="ARBA" id="ARBA00022737"/>
    </source>
</evidence>
<comment type="caution">
    <text evidence="7">The sequence shown here is derived from an EMBL/GenBank/DDBJ whole genome shotgun (WGS) entry which is preliminary data.</text>
</comment>
<evidence type="ECO:0000256" key="5">
    <source>
        <dbReference type="SAM" id="MobiDB-lite"/>
    </source>
</evidence>
<feature type="domain" description="TRASH" evidence="6">
    <location>
        <begin position="274"/>
        <end position="313"/>
    </location>
</feature>
<feature type="domain" description="TRASH" evidence="6">
    <location>
        <begin position="504"/>
        <end position="540"/>
    </location>
</feature>
<name>A0A482W2V6_ASBVE</name>
<dbReference type="InterPro" id="IPR051284">
    <property type="entry name" value="ZnF_MYMT-QRICH1"/>
</dbReference>
<evidence type="ECO:0000259" key="6">
    <source>
        <dbReference type="SMART" id="SM00746"/>
    </source>
</evidence>
<dbReference type="STRING" id="1661398.A0A482W2V6"/>
<keyword evidence="4" id="KW-0862">Zinc</keyword>
<keyword evidence="2" id="KW-0677">Repeat</keyword>
<feature type="compositionally biased region" description="Acidic residues" evidence="5">
    <location>
        <begin position="31"/>
        <end position="40"/>
    </location>
</feature>
<feature type="domain" description="TRASH" evidence="6">
    <location>
        <begin position="217"/>
        <end position="254"/>
    </location>
</feature>
<accession>A0A482W2V6</accession>
<dbReference type="SMART" id="SM00746">
    <property type="entry name" value="TRASH"/>
    <property type="match status" value="6"/>
</dbReference>
<evidence type="ECO:0000256" key="4">
    <source>
        <dbReference type="ARBA" id="ARBA00022833"/>
    </source>
</evidence>
<feature type="compositionally biased region" description="Polar residues" evidence="5">
    <location>
        <begin position="190"/>
        <end position="199"/>
    </location>
</feature>
<dbReference type="InterPro" id="IPR010507">
    <property type="entry name" value="Znf_MYM"/>
</dbReference>
<feature type="region of interest" description="Disordered" evidence="5">
    <location>
        <begin position="178"/>
        <end position="199"/>
    </location>
</feature>
<feature type="compositionally biased region" description="Low complexity" evidence="5">
    <location>
        <begin position="79"/>
        <end position="90"/>
    </location>
</feature>